<keyword evidence="1" id="KW-0479">Metal-binding</keyword>
<reference evidence="6 7" key="1">
    <citation type="submission" date="2024-06" db="EMBL/GenBank/DDBJ databases">
        <title>A chromosome-level genome assembly of beet webworm, Loxostege sticticalis.</title>
        <authorList>
            <person name="Zhang Y."/>
        </authorList>
    </citation>
    <scope>NUCLEOTIDE SEQUENCE [LARGE SCALE GENOMIC DNA]</scope>
    <source>
        <strain evidence="6">AQ028</strain>
        <tissue evidence="6">Male pupae</tissue>
    </source>
</reference>
<proteinExistence type="predicted"/>
<evidence type="ECO:0000256" key="3">
    <source>
        <dbReference type="ARBA" id="ARBA00022833"/>
    </source>
</evidence>
<protein>
    <recommendedName>
        <fullName evidence="5">Zinc finger PHD-type domain-containing protein</fullName>
    </recommendedName>
</protein>
<keyword evidence="3" id="KW-0862">Zinc</keyword>
<evidence type="ECO:0000256" key="2">
    <source>
        <dbReference type="ARBA" id="ARBA00022771"/>
    </source>
</evidence>
<evidence type="ECO:0000313" key="6">
    <source>
        <dbReference type="EMBL" id="KAL0831669.1"/>
    </source>
</evidence>
<organism evidence="6 7">
    <name type="scientific">Loxostege sticticalis</name>
    <name type="common">Beet webworm moth</name>
    <dbReference type="NCBI Taxonomy" id="481309"/>
    <lineage>
        <taxon>Eukaryota</taxon>
        <taxon>Metazoa</taxon>
        <taxon>Ecdysozoa</taxon>
        <taxon>Arthropoda</taxon>
        <taxon>Hexapoda</taxon>
        <taxon>Insecta</taxon>
        <taxon>Pterygota</taxon>
        <taxon>Neoptera</taxon>
        <taxon>Endopterygota</taxon>
        <taxon>Lepidoptera</taxon>
        <taxon>Glossata</taxon>
        <taxon>Ditrysia</taxon>
        <taxon>Pyraloidea</taxon>
        <taxon>Crambidae</taxon>
        <taxon>Pyraustinae</taxon>
        <taxon>Loxostege</taxon>
    </lineage>
</organism>
<dbReference type="InterPro" id="IPR019786">
    <property type="entry name" value="Zinc_finger_PHD-type_CS"/>
</dbReference>
<keyword evidence="4" id="KW-0175">Coiled coil</keyword>
<dbReference type="InterPro" id="IPR001965">
    <property type="entry name" value="Znf_PHD"/>
</dbReference>
<dbReference type="GO" id="GO:0008270">
    <property type="term" value="F:zinc ion binding"/>
    <property type="evidence" value="ECO:0007669"/>
    <property type="project" value="UniProtKB-KW"/>
</dbReference>
<dbReference type="Gene3D" id="3.30.40.10">
    <property type="entry name" value="Zinc/RING finger domain, C3HC4 (zinc finger)"/>
    <property type="match status" value="1"/>
</dbReference>
<name>A0ABD0T0X4_LOXSC</name>
<dbReference type="EMBL" id="JBEDNZ010000012">
    <property type="protein sequence ID" value="KAL0831669.1"/>
    <property type="molecule type" value="Genomic_DNA"/>
</dbReference>
<feature type="coiled-coil region" evidence="4">
    <location>
        <begin position="155"/>
        <end position="196"/>
    </location>
</feature>
<keyword evidence="2" id="KW-0863">Zinc-finger</keyword>
<dbReference type="InterPro" id="IPR011011">
    <property type="entry name" value="Znf_FYVE_PHD"/>
</dbReference>
<gene>
    <name evidence="6" type="ORF">ABMA28_002440</name>
</gene>
<evidence type="ECO:0000259" key="5">
    <source>
        <dbReference type="SMART" id="SM00249"/>
    </source>
</evidence>
<dbReference type="SUPFAM" id="SSF57903">
    <property type="entry name" value="FYVE/PHD zinc finger"/>
    <property type="match status" value="1"/>
</dbReference>
<dbReference type="Proteomes" id="UP001549921">
    <property type="component" value="Unassembled WGS sequence"/>
</dbReference>
<dbReference type="AlphaFoldDB" id="A0ABD0T0X4"/>
<accession>A0ABD0T0X4</accession>
<dbReference type="Pfam" id="PF25298">
    <property type="entry name" value="Baculo_FP_2nd"/>
    <property type="match status" value="1"/>
</dbReference>
<evidence type="ECO:0000256" key="4">
    <source>
        <dbReference type="SAM" id="Coils"/>
    </source>
</evidence>
<dbReference type="PROSITE" id="PS01359">
    <property type="entry name" value="ZF_PHD_1"/>
    <property type="match status" value="1"/>
</dbReference>
<sequence>MNKCHCGCEIALRSNEKIVCSLSKCKKSFHYECVQIPLANLKTQKNWKCPECTVQSLALQRSQGKDNTPIKPQCDLNTSEQNVNKKRGTAVAEYDMDEAIENEEDQAEGLFASIPATLETELRLLIRKLLVEEFSSIRKEMRSFDESLKFFNNQFEEMKKTVSACTEDNKQLRKELDLMQCKVKDLESKVSVMEQDSRQSNIELQNLPEHRNENLVNTMLQLSRVVDYVLSENDIVACNRVQKQNQNSKAPRAVVCRLSNRLKRDNLLAAVIKYNRSHPKEKVNTKLLGYGDNEAPIYISEHLTPSNKSLHAATRIWARENKFKFVWVRNGKIFVRKDENHPAKMVSHVDTLETLVA</sequence>
<dbReference type="SMART" id="SM00249">
    <property type="entry name" value="PHD"/>
    <property type="match status" value="1"/>
</dbReference>
<feature type="domain" description="Zinc finger PHD-type" evidence="5">
    <location>
        <begin position="3"/>
        <end position="53"/>
    </location>
</feature>
<evidence type="ECO:0000256" key="1">
    <source>
        <dbReference type="ARBA" id="ARBA00022723"/>
    </source>
</evidence>
<dbReference type="InterPro" id="IPR013083">
    <property type="entry name" value="Znf_RING/FYVE/PHD"/>
</dbReference>
<dbReference type="InterPro" id="IPR057251">
    <property type="entry name" value="FP_C"/>
</dbReference>
<comment type="caution">
    <text evidence="6">The sequence shown here is derived from an EMBL/GenBank/DDBJ whole genome shotgun (WGS) entry which is preliminary data.</text>
</comment>
<evidence type="ECO:0000313" key="7">
    <source>
        <dbReference type="Proteomes" id="UP001549921"/>
    </source>
</evidence>